<feature type="compositionally biased region" description="Basic and acidic residues" evidence="1">
    <location>
        <begin position="592"/>
        <end position="602"/>
    </location>
</feature>
<dbReference type="Pfam" id="PF03068">
    <property type="entry name" value="PAD"/>
    <property type="match status" value="1"/>
</dbReference>
<dbReference type="OrthoDB" id="5102063at2759"/>
<dbReference type="InterPro" id="IPR036556">
    <property type="entry name" value="PAD_central_sf"/>
</dbReference>
<protein>
    <submittedName>
        <fullName evidence="4">Protein-arginine deiminase (PAD) domain-containing protein</fullName>
    </submittedName>
</protein>
<dbReference type="PANTHER" id="PTHR10837">
    <property type="entry name" value="PEPTIDYLARGININE DEIMINASE"/>
    <property type="match status" value="1"/>
</dbReference>
<dbReference type="InterPro" id="IPR013530">
    <property type="entry name" value="PAD_C"/>
</dbReference>
<evidence type="ECO:0000256" key="1">
    <source>
        <dbReference type="SAM" id="MobiDB-lite"/>
    </source>
</evidence>
<feature type="domain" description="Protein-arginine deiminase C-terminal" evidence="3">
    <location>
        <begin position="214"/>
        <end position="683"/>
    </location>
</feature>
<name>A0A9P8MVM8_9HYPO</name>
<reference evidence="4" key="1">
    <citation type="submission" date="2021-09" db="EMBL/GenBank/DDBJ databases">
        <title>A high-quality genome of the endoparasitic fungus Hirsutella rhossiliensis with a comparison of Hirsutella genomes reveals transposable elements contributing to genome size variation.</title>
        <authorList>
            <person name="Lin R."/>
            <person name="Jiao Y."/>
            <person name="Sun X."/>
            <person name="Ling J."/>
            <person name="Xie B."/>
            <person name="Cheng X."/>
        </authorList>
    </citation>
    <scope>NUCLEOTIDE SEQUENCE</scope>
    <source>
        <strain evidence="4">HR02</strain>
    </source>
</reference>
<gene>
    <name evidence="4" type="ORF">HRG_08229</name>
</gene>
<dbReference type="InterPro" id="IPR004303">
    <property type="entry name" value="PAD"/>
</dbReference>
<dbReference type="AlphaFoldDB" id="A0A9P8MVM8"/>
<dbReference type="Gene3D" id="3.75.10.10">
    <property type="entry name" value="L-arginine/glycine Amidinotransferase, Chain A"/>
    <property type="match status" value="1"/>
</dbReference>
<sequence length="683" mass="75382">MQPISKVAALLALGLSVTAQALHPGNAGNAAAETTSTQHGTGYHHPLKVTIVADTNRDGRVDVTGDSDLLGKESWSRQRGALFLANIVDTDRRCSSRILNSTSDDDIDKCHDASDDVLRNPKFLAPLRTVPNSGLSRSAVGSLYIADYTADSMVRIFHKTREGWVFVTPEYTFSAKRLRAGIRLGIDARDVRRPGVWDGRVTVELLVRDGDAEARDRVALRVAPVLTHHHGQETKQVLSQASSLTGLPTALIPLDDPRGFRDDLWQHMFIHALENVTRSAGIERGLFLFNDTTEGATDIWVQDYFEPGYMSIPGPDGPVGLHVIIRSAQSWRRSGRLVFTSLRSNITGAVQFLAAGDSTDSMGNLETIPPHSHNGKSFPAGRIVMGSQWGVKPRITPFLLAQEEQSPVEIDTSWLFVGHTDEFLQFLPVDNELGWVMMVSDPKGGLEMLRKAQEAGFGGTAATSRARSLGNDPSCVPASTINEVLNLANFTIVQELCSRMIEKNVDIIKRETGIAEEHVVRLPALFYYDAKPFVGKMCRLDLGEDDDKEEPHRQEVEHDHDEHNPASKPGRVKHHLLRNVREAGTPPHRLRSRQEPSSEEKQVSAFYPGTINGIVLSRTKVVAPNPWGPLINGKDMMAAAVSETYASINYTVTFIDDWLSHHLGSGEVHCGTNTIRDFSDVWW</sequence>
<evidence type="ECO:0000313" key="5">
    <source>
        <dbReference type="Proteomes" id="UP000824596"/>
    </source>
</evidence>
<dbReference type="GO" id="GO:0005509">
    <property type="term" value="F:calcium ion binding"/>
    <property type="evidence" value="ECO:0007669"/>
    <property type="project" value="InterPro"/>
</dbReference>
<feature type="chain" id="PRO_5040206620" evidence="2">
    <location>
        <begin position="22"/>
        <end position="683"/>
    </location>
</feature>
<keyword evidence="5" id="KW-1185">Reference proteome</keyword>
<dbReference type="EMBL" id="JAIZPD010000009">
    <property type="protein sequence ID" value="KAH0961076.1"/>
    <property type="molecule type" value="Genomic_DNA"/>
</dbReference>
<dbReference type="SUPFAM" id="SSF110083">
    <property type="entry name" value="Peptidylarginine deiminase Pad4, middle domain"/>
    <property type="match status" value="1"/>
</dbReference>
<feature type="region of interest" description="Disordered" evidence="1">
    <location>
        <begin position="545"/>
        <end position="602"/>
    </location>
</feature>
<organism evidence="4 5">
    <name type="scientific">Hirsutella rhossiliensis</name>
    <dbReference type="NCBI Taxonomy" id="111463"/>
    <lineage>
        <taxon>Eukaryota</taxon>
        <taxon>Fungi</taxon>
        <taxon>Dikarya</taxon>
        <taxon>Ascomycota</taxon>
        <taxon>Pezizomycotina</taxon>
        <taxon>Sordariomycetes</taxon>
        <taxon>Hypocreomycetidae</taxon>
        <taxon>Hypocreales</taxon>
        <taxon>Ophiocordycipitaceae</taxon>
        <taxon>Hirsutella</taxon>
    </lineage>
</organism>
<evidence type="ECO:0000259" key="3">
    <source>
        <dbReference type="Pfam" id="PF03068"/>
    </source>
</evidence>
<dbReference type="RefSeq" id="XP_044718589.1">
    <property type="nucleotide sequence ID" value="XM_044866700.1"/>
</dbReference>
<comment type="caution">
    <text evidence="4">The sequence shown here is derived from an EMBL/GenBank/DDBJ whole genome shotgun (WGS) entry which is preliminary data.</text>
</comment>
<feature type="signal peptide" evidence="2">
    <location>
        <begin position="1"/>
        <end position="21"/>
    </location>
</feature>
<feature type="compositionally biased region" description="Basic and acidic residues" evidence="1">
    <location>
        <begin position="549"/>
        <end position="565"/>
    </location>
</feature>
<dbReference type="GO" id="GO:0005737">
    <property type="term" value="C:cytoplasm"/>
    <property type="evidence" value="ECO:0007669"/>
    <property type="project" value="InterPro"/>
</dbReference>
<evidence type="ECO:0000313" key="4">
    <source>
        <dbReference type="EMBL" id="KAH0961076.1"/>
    </source>
</evidence>
<dbReference type="SUPFAM" id="SSF55909">
    <property type="entry name" value="Pentein"/>
    <property type="match status" value="1"/>
</dbReference>
<dbReference type="Proteomes" id="UP000824596">
    <property type="component" value="Unassembled WGS sequence"/>
</dbReference>
<accession>A0A9P8MVM8</accession>
<evidence type="ECO:0000256" key="2">
    <source>
        <dbReference type="SAM" id="SignalP"/>
    </source>
</evidence>
<dbReference type="PANTHER" id="PTHR10837:SF8">
    <property type="entry name" value="PROTEIN-ARGININE DEIMINASE"/>
    <property type="match status" value="1"/>
</dbReference>
<keyword evidence="2" id="KW-0732">Signal</keyword>
<dbReference type="GeneID" id="68357358"/>
<dbReference type="GO" id="GO:0004668">
    <property type="term" value="F:protein-arginine deiminase activity"/>
    <property type="evidence" value="ECO:0007669"/>
    <property type="project" value="InterPro"/>
</dbReference>
<proteinExistence type="predicted"/>